<dbReference type="PANTHER" id="PTHR48100">
    <property type="entry name" value="BROAD-SPECIFICITY PHOSPHATASE YOR283W-RELATED"/>
    <property type="match status" value="1"/>
</dbReference>
<dbReference type="EMBL" id="CAESAJ010000061">
    <property type="protein sequence ID" value="CAB4337584.1"/>
    <property type="molecule type" value="Genomic_DNA"/>
</dbReference>
<name>A0A6J5Z530_9ZZZZ</name>
<dbReference type="SUPFAM" id="SSF53254">
    <property type="entry name" value="Phosphoglycerate mutase-like"/>
    <property type="match status" value="1"/>
</dbReference>
<proteinExistence type="predicted"/>
<dbReference type="GO" id="GO:0016791">
    <property type="term" value="F:phosphatase activity"/>
    <property type="evidence" value="ECO:0007669"/>
    <property type="project" value="TreeGrafter"/>
</dbReference>
<protein>
    <submittedName>
        <fullName evidence="1">Unannotated protein</fullName>
    </submittedName>
</protein>
<gene>
    <name evidence="1" type="ORF">UFOPK3770_00686</name>
</gene>
<dbReference type="PANTHER" id="PTHR48100:SF62">
    <property type="entry name" value="GLUCOSYL-3-PHOSPHOGLYCERATE PHOSPHATASE"/>
    <property type="match status" value="1"/>
</dbReference>
<sequence length="219" mass="23780">MTARRLVLWRHGRTSWNSISRFQGQEDVPLDEVGMDQVRRAAQILIGLKPTHIVASDLVRAHKTALALAELTGIEVVTDPDLRETFAGTWQGLTRQEIIAKYPQDFAAWGGDSDVRPGGGETRIEVAQRVIRAIDGALASVPAGGTLVVASHGGALRAALGRLLALEPAQWTALGVLSNAQWSVLVELDENIPRPEGLRWRLLEYNAGSLPEPAMGDDR</sequence>
<accession>A0A6J5Z530</accession>
<dbReference type="CDD" id="cd07067">
    <property type="entry name" value="HP_PGM_like"/>
    <property type="match status" value="1"/>
</dbReference>
<dbReference type="SMART" id="SM00855">
    <property type="entry name" value="PGAM"/>
    <property type="match status" value="1"/>
</dbReference>
<dbReference type="AlphaFoldDB" id="A0A6J5Z530"/>
<dbReference type="InterPro" id="IPR013078">
    <property type="entry name" value="His_Pase_superF_clade-1"/>
</dbReference>
<dbReference type="GO" id="GO:0005737">
    <property type="term" value="C:cytoplasm"/>
    <property type="evidence" value="ECO:0007669"/>
    <property type="project" value="TreeGrafter"/>
</dbReference>
<organism evidence="1">
    <name type="scientific">freshwater metagenome</name>
    <dbReference type="NCBI Taxonomy" id="449393"/>
    <lineage>
        <taxon>unclassified sequences</taxon>
        <taxon>metagenomes</taxon>
        <taxon>ecological metagenomes</taxon>
    </lineage>
</organism>
<evidence type="ECO:0000313" key="1">
    <source>
        <dbReference type="EMBL" id="CAB4337584.1"/>
    </source>
</evidence>
<dbReference type="Gene3D" id="3.40.50.1240">
    <property type="entry name" value="Phosphoglycerate mutase-like"/>
    <property type="match status" value="1"/>
</dbReference>
<reference evidence="1" key="1">
    <citation type="submission" date="2020-05" db="EMBL/GenBank/DDBJ databases">
        <authorList>
            <person name="Chiriac C."/>
            <person name="Salcher M."/>
            <person name="Ghai R."/>
            <person name="Kavagutti S V."/>
        </authorList>
    </citation>
    <scope>NUCLEOTIDE SEQUENCE</scope>
</reference>
<dbReference type="InterPro" id="IPR050275">
    <property type="entry name" value="PGM_Phosphatase"/>
</dbReference>
<dbReference type="InterPro" id="IPR029033">
    <property type="entry name" value="His_PPase_superfam"/>
</dbReference>
<dbReference type="Pfam" id="PF00300">
    <property type="entry name" value="His_Phos_1"/>
    <property type="match status" value="1"/>
</dbReference>